<reference evidence="2 3" key="1">
    <citation type="submission" date="2020-03" db="EMBL/GenBank/DDBJ databases">
        <title>Isolation and identification of active actinomycetes.</title>
        <authorList>
            <person name="Sun X."/>
        </authorList>
    </citation>
    <scope>NUCLEOTIDE SEQUENCE [LARGE SCALE GENOMIC DNA]</scope>
    <source>
        <strain evidence="2 3">NEAU-D13</strain>
    </source>
</reference>
<evidence type="ECO:0000313" key="2">
    <source>
        <dbReference type="EMBL" id="NGY64378.1"/>
    </source>
</evidence>
<feature type="transmembrane region" description="Helical" evidence="1">
    <location>
        <begin position="80"/>
        <end position="104"/>
    </location>
</feature>
<keyword evidence="1" id="KW-0812">Transmembrane</keyword>
<dbReference type="EMBL" id="JAAMPJ010000012">
    <property type="protein sequence ID" value="NGY64378.1"/>
    <property type="molecule type" value="Genomic_DNA"/>
</dbReference>
<dbReference type="AlphaFoldDB" id="A0A7C9W1W1"/>
<dbReference type="Proteomes" id="UP000481360">
    <property type="component" value="Unassembled WGS sequence"/>
</dbReference>
<accession>A0A7C9W1W1</accession>
<keyword evidence="1" id="KW-0472">Membrane</keyword>
<feature type="transmembrane region" description="Helical" evidence="1">
    <location>
        <begin position="6"/>
        <end position="28"/>
    </location>
</feature>
<dbReference type="RefSeq" id="WP_166053179.1">
    <property type="nucleotide sequence ID" value="NZ_JAAMPJ010000012.1"/>
</dbReference>
<gene>
    <name evidence="2" type="ORF">G7043_36250</name>
</gene>
<evidence type="ECO:0000256" key="1">
    <source>
        <dbReference type="SAM" id="Phobius"/>
    </source>
</evidence>
<keyword evidence="3" id="KW-1185">Reference proteome</keyword>
<evidence type="ECO:0000313" key="3">
    <source>
        <dbReference type="Proteomes" id="UP000481360"/>
    </source>
</evidence>
<comment type="caution">
    <text evidence="2">The sequence shown here is derived from an EMBL/GenBank/DDBJ whole genome shotgun (WGS) entry which is preliminary data.</text>
</comment>
<protein>
    <submittedName>
        <fullName evidence="2">Uncharacterized protein</fullName>
    </submittedName>
</protein>
<feature type="transmembrane region" description="Helical" evidence="1">
    <location>
        <begin position="124"/>
        <end position="143"/>
    </location>
</feature>
<organism evidence="2 3">
    <name type="scientific">Lentzea alba</name>
    <dbReference type="NCBI Taxonomy" id="2714351"/>
    <lineage>
        <taxon>Bacteria</taxon>
        <taxon>Bacillati</taxon>
        <taxon>Actinomycetota</taxon>
        <taxon>Actinomycetes</taxon>
        <taxon>Pseudonocardiales</taxon>
        <taxon>Pseudonocardiaceae</taxon>
        <taxon>Lentzea</taxon>
    </lineage>
</organism>
<name>A0A7C9W1W1_9PSEU</name>
<keyword evidence="1" id="KW-1133">Transmembrane helix</keyword>
<proteinExistence type="predicted"/>
<feature type="transmembrane region" description="Helical" evidence="1">
    <location>
        <begin position="49"/>
        <end position="74"/>
    </location>
</feature>
<sequence length="405" mass="44361">MTIRVVLALLGVAALVAATGVLTFFAIATFNRLWRRAQGKGYTGPITSIVLMTTGFTGLMGGIVLGVLVALLELGAATKVVAVGLAVVFGGVATLGGLALAVRLLPARPVRSGRRRRPRTPFRVLGNLAAATPPLVMVTLAVTGFPTTVGIQLLLPMATVSILCHTAARRADRIDALPPIDPRPAVVWIRGFGNERRLFGFRRRDQEEMRDRPELRKVFNRRPDPMSFEEYFAPAIAGDLGRGYGLGNPRDYLPPDGIDRHYATDDSWRDQFAELVAGSRCVIMTPGVWPELRYEFRVIRNLGAHRRLFVFTPPAGKARLIRRANRLKGFRHETWEDFRIALGDEAGYLLGQDPGPGAVVTFETDGSAVVLARDAEGAADYITAVRRHLADVEQHDRIDGPQRTD</sequence>